<comment type="caution">
    <text evidence="1">The sequence shown here is derived from an EMBL/GenBank/DDBJ whole genome shotgun (WGS) entry which is preliminary data.</text>
</comment>
<dbReference type="EMBL" id="MTKT01003711">
    <property type="protein sequence ID" value="OWM74544.1"/>
    <property type="molecule type" value="Genomic_DNA"/>
</dbReference>
<name>A0A218WNY5_PUNGR</name>
<evidence type="ECO:0000313" key="2">
    <source>
        <dbReference type="Proteomes" id="UP000197138"/>
    </source>
</evidence>
<proteinExistence type="predicted"/>
<dbReference type="AlphaFoldDB" id="A0A218WNY5"/>
<accession>A0A218WNY5</accession>
<sequence length="63" mass="6797">MALLGWCNGRRGLHCRRGGCALLEARFAPWVVVRLICQKPTLPLERSLVALPDADSVAGAIVV</sequence>
<evidence type="ECO:0000313" key="1">
    <source>
        <dbReference type="EMBL" id="OWM74544.1"/>
    </source>
</evidence>
<protein>
    <submittedName>
        <fullName evidence="1">Uncharacterized protein</fullName>
    </submittedName>
</protein>
<reference evidence="2" key="1">
    <citation type="journal article" date="2017" name="Plant J.">
        <title>The pomegranate (Punica granatum L.) genome and the genomics of punicalagin biosynthesis.</title>
        <authorList>
            <person name="Qin G."/>
            <person name="Xu C."/>
            <person name="Ming R."/>
            <person name="Tang H."/>
            <person name="Guyot R."/>
            <person name="Kramer E.M."/>
            <person name="Hu Y."/>
            <person name="Yi X."/>
            <person name="Qi Y."/>
            <person name="Xu X."/>
            <person name="Gao Z."/>
            <person name="Pan H."/>
            <person name="Jian J."/>
            <person name="Tian Y."/>
            <person name="Yue Z."/>
            <person name="Xu Y."/>
        </authorList>
    </citation>
    <scope>NUCLEOTIDE SEQUENCE [LARGE SCALE GENOMIC DNA]</scope>
    <source>
        <strain evidence="2">cv. Dabenzi</strain>
    </source>
</reference>
<organism evidence="1 2">
    <name type="scientific">Punica granatum</name>
    <name type="common">Pomegranate</name>
    <dbReference type="NCBI Taxonomy" id="22663"/>
    <lineage>
        <taxon>Eukaryota</taxon>
        <taxon>Viridiplantae</taxon>
        <taxon>Streptophyta</taxon>
        <taxon>Embryophyta</taxon>
        <taxon>Tracheophyta</taxon>
        <taxon>Spermatophyta</taxon>
        <taxon>Magnoliopsida</taxon>
        <taxon>eudicotyledons</taxon>
        <taxon>Gunneridae</taxon>
        <taxon>Pentapetalae</taxon>
        <taxon>rosids</taxon>
        <taxon>malvids</taxon>
        <taxon>Myrtales</taxon>
        <taxon>Lythraceae</taxon>
        <taxon>Punica</taxon>
    </lineage>
</organism>
<dbReference type="Proteomes" id="UP000197138">
    <property type="component" value="Unassembled WGS sequence"/>
</dbReference>
<gene>
    <name evidence="1" type="ORF">CDL15_Pgr005123</name>
</gene>